<evidence type="ECO:0000313" key="3">
    <source>
        <dbReference type="Proteomes" id="UP000317835"/>
    </source>
</evidence>
<name>A0A518H567_9BACT</name>
<dbReference type="Pfam" id="PF07811">
    <property type="entry name" value="TadE"/>
    <property type="match status" value="1"/>
</dbReference>
<organism evidence="2 3">
    <name type="scientific">Tautonia plasticadhaerens</name>
    <dbReference type="NCBI Taxonomy" id="2527974"/>
    <lineage>
        <taxon>Bacteria</taxon>
        <taxon>Pseudomonadati</taxon>
        <taxon>Planctomycetota</taxon>
        <taxon>Planctomycetia</taxon>
        <taxon>Isosphaerales</taxon>
        <taxon>Isosphaeraceae</taxon>
        <taxon>Tautonia</taxon>
    </lineage>
</organism>
<sequence>MALVLPVFLALIFGTIEAARLGMVTQLLNVAAREACRTAVLPGQTEAAVRGRIDSALIGSGITPAIRISSPAGDWTTAPAPNRITVRLSVPFDQVSWLGDPFAFGGRDVVAEATMSSEKDG</sequence>
<reference evidence="2 3" key="1">
    <citation type="submission" date="2019-02" db="EMBL/GenBank/DDBJ databases">
        <title>Deep-cultivation of Planctomycetes and their phenomic and genomic characterization uncovers novel biology.</title>
        <authorList>
            <person name="Wiegand S."/>
            <person name="Jogler M."/>
            <person name="Boedeker C."/>
            <person name="Pinto D."/>
            <person name="Vollmers J."/>
            <person name="Rivas-Marin E."/>
            <person name="Kohn T."/>
            <person name="Peeters S.H."/>
            <person name="Heuer A."/>
            <person name="Rast P."/>
            <person name="Oberbeckmann S."/>
            <person name="Bunk B."/>
            <person name="Jeske O."/>
            <person name="Meyerdierks A."/>
            <person name="Storesund J.E."/>
            <person name="Kallscheuer N."/>
            <person name="Luecker S."/>
            <person name="Lage O.M."/>
            <person name="Pohl T."/>
            <person name="Merkel B.J."/>
            <person name="Hornburger P."/>
            <person name="Mueller R.-W."/>
            <person name="Bruemmer F."/>
            <person name="Labrenz M."/>
            <person name="Spormann A.M."/>
            <person name="Op den Camp H."/>
            <person name="Overmann J."/>
            <person name="Amann R."/>
            <person name="Jetten M.S.M."/>
            <person name="Mascher T."/>
            <person name="Medema M.H."/>
            <person name="Devos D.P."/>
            <person name="Kaster A.-K."/>
            <person name="Ovreas L."/>
            <person name="Rohde M."/>
            <person name="Galperin M.Y."/>
            <person name="Jogler C."/>
        </authorList>
    </citation>
    <scope>NUCLEOTIDE SEQUENCE [LARGE SCALE GENOMIC DNA]</scope>
    <source>
        <strain evidence="2 3">ElP</strain>
    </source>
</reference>
<evidence type="ECO:0000313" key="2">
    <source>
        <dbReference type="EMBL" id="QDV35958.1"/>
    </source>
</evidence>
<gene>
    <name evidence="2" type="ORF">ElP_38680</name>
</gene>
<proteinExistence type="predicted"/>
<keyword evidence="3" id="KW-1185">Reference proteome</keyword>
<dbReference type="OrthoDB" id="278387at2"/>
<feature type="domain" description="TadE-like" evidence="1">
    <location>
        <begin position="1"/>
        <end position="37"/>
    </location>
</feature>
<evidence type="ECO:0000259" key="1">
    <source>
        <dbReference type="Pfam" id="PF07811"/>
    </source>
</evidence>
<accession>A0A518H567</accession>
<dbReference type="EMBL" id="CP036426">
    <property type="protein sequence ID" value="QDV35958.1"/>
    <property type="molecule type" value="Genomic_DNA"/>
</dbReference>
<dbReference type="AlphaFoldDB" id="A0A518H567"/>
<dbReference type="Proteomes" id="UP000317835">
    <property type="component" value="Chromosome"/>
</dbReference>
<dbReference type="InterPro" id="IPR012495">
    <property type="entry name" value="TadE-like_dom"/>
</dbReference>
<protein>
    <submittedName>
        <fullName evidence="2">TadE-like protein</fullName>
    </submittedName>
</protein>
<dbReference type="KEGG" id="tpla:ElP_38680"/>